<dbReference type="Proteomes" id="UP000245649">
    <property type="component" value="Chromosome"/>
</dbReference>
<sequence>MATLRELIIKVSANSQSFQTEIARASRMGQDYYKTMQNGGRQAAIAAKESQKALSELTDGFASAGRAATAAAAAFATGKLAQIADQWNSVNARLKQASVSSNDFTLSQTRLMAISQSTGTAFTDNANLFSRAAASMREFGYSSDEVLKITEAVSTGLKLSGASTEESSSVITQFSQALAQGVLRGEEFNAVNESGDRVIRALAAGMGVARKDLKAMADQGKLTIDKVVPALISQLGVLQGEFSALPPTVSGSMQKVTNSFMAWIGGVNQATGATDALSGGLDGLAKTLDSLTSSAVSGALSDVADNMSLVTTAAGGLVGIGLARYLGGIVTSASSATGALISAAKSEVALAVAQEKAAQSSVAASRAAVYRAQQALQSAKSADVQAAQQERVAAAEARVTAAQSRLTTALATGTAAEKVRARTALERAQAGLVAAKNADAQAIAERKLAAAQSALGRNIAGRVSAQNNLNSVTSVGTRLMSGALGLIGGIPGLVMLGAGAWYAVYQNQEQARKSAQEYASTIQEVSDRSKTMTLTEASDNEDKARKSLKEQNRLISEQSSKVKALKEDIAGYQYMLANRGPTTSGGFMINHLTSVEAATKGLASATESLAVEQERLTQLQDKAQEIQRVLEGIEHRRVVLIRQQAAEQNAAYQSLIMMNGQHTEFNRLLGLGNNLLMARQGLVNAPMRMPQADLTSQQTNALEKSRRDLDLSKRKGEDKERTRLGYAADDLGLTNEPQFYKARQELINNGIAEWRNNEANKPKRKGPKTDEEKAEDVYKRLLKQQREQIALESQNTELAKIKYQVTQGELHTLEQYKKETLLHNAALIDQKKIAEQLKTFREGLADSNAAARDRGSIDFLGAGMGDKARDRMKEMADIRTDFLEQQRDLQRDFSKGQISEDLYKQQTEALQATLAERLQIQEDYYKKTDEQQSDWRAGISDSLMNYADQAADLSSMSATATSEILNNVTNSISTNMTDLLTGATSFKDGMSNIFMSLGETVIKTLIQMATQALITKAIMASFGGGAGGMFGSLFGGASGAASSGTALQSFGSSFAFNALGGVYDSPSLSAYSGGVYSTPQYFAFAKGAGVFGEAGPEAIMPLTRGADGSLGVRAVGRESPAVQDAARQIEAQPRIAVSVDARSTFSGQPDDATMLAVDRRNAALERRIINTLTAEVNNPQKKFGRAIYSNLQPKKPR</sequence>
<dbReference type="InterPro" id="IPR013491">
    <property type="entry name" value="Tape_meas_N"/>
</dbReference>
<dbReference type="NCBIfam" id="TIGR02675">
    <property type="entry name" value="tape_meas_nterm"/>
    <property type="match status" value="1"/>
</dbReference>
<feature type="coiled-coil region" evidence="1">
    <location>
        <begin position="602"/>
        <end position="636"/>
    </location>
</feature>
<dbReference type="Pfam" id="PF20155">
    <property type="entry name" value="TMP_3"/>
    <property type="match status" value="1"/>
</dbReference>
<dbReference type="RefSeq" id="WP_109547528.1">
    <property type="nucleotide sequence ID" value="NZ_CP029432.1"/>
</dbReference>
<keyword evidence="9" id="KW-1185">Reference proteome</keyword>
<evidence type="ECO:0000313" key="8">
    <source>
        <dbReference type="Proteomes" id="UP000245649"/>
    </source>
</evidence>
<dbReference type="InterPro" id="IPR006431">
    <property type="entry name" value="Phage_tape_meas_C"/>
</dbReference>
<dbReference type="Pfam" id="PF09718">
    <property type="entry name" value="Tape_meas_lam_C"/>
    <property type="match status" value="1"/>
</dbReference>
<evidence type="ECO:0000259" key="4">
    <source>
        <dbReference type="Pfam" id="PF09718"/>
    </source>
</evidence>
<dbReference type="AlphaFoldDB" id="A0AAI8NNI0"/>
<dbReference type="EMBL" id="CP029432">
    <property type="protein sequence ID" value="AWL65631.1"/>
    <property type="molecule type" value="Genomic_DNA"/>
</dbReference>
<proteinExistence type="predicted"/>
<name>A0AAI8NNI0_9ENTR</name>
<protein>
    <submittedName>
        <fullName evidence="7">Phage tail tape measure protein</fullName>
    </submittedName>
</protein>
<feature type="compositionally biased region" description="Basic and acidic residues" evidence="2">
    <location>
        <begin position="703"/>
        <end position="721"/>
    </location>
</feature>
<keyword evidence="1" id="KW-0175">Coiled coil</keyword>
<feature type="compositionally biased region" description="Basic and acidic residues" evidence="2">
    <location>
        <begin position="755"/>
        <end position="774"/>
    </location>
</feature>
<evidence type="ECO:0000313" key="9">
    <source>
        <dbReference type="Proteomes" id="UP000245760"/>
    </source>
</evidence>
<accession>A0AAI8NNI0</accession>
<dbReference type="InterPro" id="IPR009302">
    <property type="entry name" value="Tail_length_tape_measure"/>
</dbReference>
<dbReference type="NCBIfam" id="TIGR01541">
    <property type="entry name" value="tape_meas_lam_C"/>
    <property type="match status" value="1"/>
</dbReference>
<evidence type="ECO:0000313" key="7">
    <source>
        <dbReference type="EMBL" id="AWL65631.1"/>
    </source>
</evidence>
<evidence type="ECO:0000256" key="1">
    <source>
        <dbReference type="SAM" id="Coils"/>
    </source>
</evidence>
<gene>
    <name evidence="7" type="ORF">DKC00_29785</name>
    <name evidence="6" type="ORF">DKC11_30335</name>
</gene>
<organism evidence="7 8">
    <name type="scientific">Klebsiella quasipneumoniae</name>
    <dbReference type="NCBI Taxonomy" id="1463165"/>
    <lineage>
        <taxon>Bacteria</taxon>
        <taxon>Pseudomonadati</taxon>
        <taxon>Pseudomonadota</taxon>
        <taxon>Gammaproteobacteria</taxon>
        <taxon>Enterobacterales</taxon>
        <taxon>Enterobacteriaceae</taxon>
        <taxon>Klebsiella/Raoultella group</taxon>
        <taxon>Klebsiella</taxon>
        <taxon>Klebsiella pneumoniae complex</taxon>
    </lineage>
</organism>
<dbReference type="EMBL" id="CP029443">
    <property type="protein sequence ID" value="AWL59841.1"/>
    <property type="molecule type" value="Genomic_DNA"/>
</dbReference>
<feature type="region of interest" description="Disordered" evidence="2">
    <location>
        <begin position="693"/>
        <end position="721"/>
    </location>
</feature>
<feature type="region of interest" description="Disordered" evidence="2">
    <location>
        <begin position="754"/>
        <end position="774"/>
    </location>
</feature>
<dbReference type="Proteomes" id="UP000245760">
    <property type="component" value="Chromosome"/>
</dbReference>
<evidence type="ECO:0000313" key="6">
    <source>
        <dbReference type="EMBL" id="AWL59841.1"/>
    </source>
</evidence>
<feature type="domain" description="Tape measure protein N-terminal" evidence="5">
    <location>
        <begin position="79"/>
        <end position="269"/>
    </location>
</feature>
<evidence type="ECO:0000256" key="2">
    <source>
        <dbReference type="SAM" id="MobiDB-lite"/>
    </source>
</evidence>
<feature type="compositionally biased region" description="Polar residues" evidence="2">
    <location>
        <begin position="693"/>
        <end position="702"/>
    </location>
</feature>
<feature type="domain" description="Tail length tape measure" evidence="3">
    <location>
        <begin position="466"/>
        <end position="758"/>
    </location>
</feature>
<reference evidence="8 9" key="1">
    <citation type="submission" date="2018-05" db="EMBL/GenBank/DDBJ databases">
        <title>Klebsiella quasipneumonaiae provides a window into carbapenemase gene transfer, plasmid rearrangements and nosocomial acquisition from the hospital environment.</title>
        <authorList>
            <person name="Mathers A.J."/>
            <person name="Vegesana K."/>
            <person name="Stoesser N."/>
            <person name="Crook D."/>
            <person name="Vaughan A."/>
            <person name="Barry K."/>
            <person name="Parikh H."/>
            <person name="Sebra R."/>
            <person name="Kotay S."/>
            <person name="Walker A.S."/>
            <person name="Sheppard A.E."/>
        </authorList>
    </citation>
    <scope>NUCLEOTIDE SEQUENCE [LARGE SCALE GENOMIC DNA]</scope>
    <source>
        <strain evidence="6 9">CAV1947</strain>
        <strain evidence="7 8">CAV2018</strain>
    </source>
</reference>
<dbReference type="Pfam" id="PF06120">
    <property type="entry name" value="Phage_HK97_TLTM"/>
    <property type="match status" value="1"/>
</dbReference>
<evidence type="ECO:0000259" key="5">
    <source>
        <dbReference type="Pfam" id="PF20155"/>
    </source>
</evidence>
<feature type="domain" description="Bacteriophage tail tape measure C-terminal" evidence="4">
    <location>
        <begin position="934"/>
        <end position="1018"/>
    </location>
</feature>
<evidence type="ECO:0000259" key="3">
    <source>
        <dbReference type="Pfam" id="PF06120"/>
    </source>
</evidence>